<dbReference type="RefSeq" id="WP_071479772.1">
    <property type="nucleotide sequence ID" value="NZ_CP024899.1"/>
</dbReference>
<proteinExistence type="predicted"/>
<feature type="transmembrane region" description="Helical" evidence="1">
    <location>
        <begin position="111"/>
        <end position="132"/>
    </location>
</feature>
<dbReference type="EMBL" id="CP024899">
    <property type="protein sequence ID" value="ATX64905.1"/>
    <property type="molecule type" value="Genomic_DNA"/>
</dbReference>
<keyword evidence="1" id="KW-1133">Transmembrane helix</keyword>
<feature type="transmembrane region" description="Helical" evidence="1">
    <location>
        <begin position="182"/>
        <end position="207"/>
    </location>
</feature>
<keyword evidence="1" id="KW-0472">Membrane</keyword>
<feature type="transmembrane region" description="Helical" evidence="1">
    <location>
        <begin position="219"/>
        <end position="242"/>
    </location>
</feature>
<dbReference type="AlphaFoldDB" id="A0A2K8KB27"/>
<evidence type="ECO:0000256" key="1">
    <source>
        <dbReference type="SAM" id="Phobius"/>
    </source>
</evidence>
<sequence>MFETPWIAALAALFLWWFATGILLWRVHAADRGSPDQHVWSVILSLPLFAAGAVGVNATLADASPQGVWFAFLSAMALWAWIELAFLSGVITGPNTEPCPEGLDPVGRFWSAFRTVAWHEFMLAAVVVALILSSLGAANTFALWTFLVLFAARISAKLNLFLGVPRINTDFLPKPLAHLSSYFRQGPVSGFFPLSVTLLALAVGCFLERLWRAHQAADQGAIIGFTLLSMLTALALLEHWFMVWRVRDDKLWRWMIPAPTPKKRKT</sequence>
<evidence type="ECO:0000313" key="3">
    <source>
        <dbReference type="Proteomes" id="UP000228948"/>
    </source>
</evidence>
<reference evidence="2 3" key="1">
    <citation type="submission" date="2017-11" db="EMBL/GenBank/DDBJ databases">
        <title>Revised Sequence and Annotation of the Rhodobaca barguzinensis strain alga05 Genome.</title>
        <authorList>
            <person name="Kopejtka K."/>
            <person name="Tomasch J.M."/>
            <person name="Bunk B."/>
            <person name="Koblizek M."/>
        </authorList>
    </citation>
    <scope>NUCLEOTIDE SEQUENCE [LARGE SCALE GENOMIC DNA]</scope>
    <source>
        <strain evidence="3">alga05</strain>
    </source>
</reference>
<dbReference type="Pfam" id="PF12291">
    <property type="entry name" value="DUF3623"/>
    <property type="match status" value="1"/>
</dbReference>
<dbReference type="KEGG" id="rbg:BG454_02865"/>
<feature type="transmembrane region" description="Helical" evidence="1">
    <location>
        <begin position="68"/>
        <end position="91"/>
    </location>
</feature>
<feature type="transmembrane region" description="Helical" evidence="1">
    <location>
        <begin position="141"/>
        <end position="162"/>
    </location>
</feature>
<name>A0A2K8KB27_9RHOB</name>
<dbReference type="OrthoDB" id="152369at2"/>
<dbReference type="InterPro" id="IPR017496">
    <property type="entry name" value="Photo_alph_chp2"/>
</dbReference>
<dbReference type="Proteomes" id="UP000228948">
    <property type="component" value="Chromosome"/>
</dbReference>
<accession>A0A2K8KB27</accession>
<dbReference type="NCBIfam" id="TIGR03055">
    <property type="entry name" value="photo_alph_chp2"/>
    <property type="match status" value="1"/>
</dbReference>
<protein>
    <submittedName>
        <fullName evidence="2">DUF3623 domain-containing protein</fullName>
    </submittedName>
</protein>
<keyword evidence="3" id="KW-1185">Reference proteome</keyword>
<gene>
    <name evidence="2" type="ORF">BG454_02865</name>
</gene>
<feature type="transmembrane region" description="Helical" evidence="1">
    <location>
        <begin position="39"/>
        <end position="61"/>
    </location>
</feature>
<evidence type="ECO:0000313" key="2">
    <source>
        <dbReference type="EMBL" id="ATX64905.1"/>
    </source>
</evidence>
<keyword evidence="1" id="KW-0812">Transmembrane</keyword>
<organism evidence="2 3">
    <name type="scientific">Roseinatronobacter bogoriensis subsp. barguzinensis</name>
    <dbReference type="NCBI Taxonomy" id="441209"/>
    <lineage>
        <taxon>Bacteria</taxon>
        <taxon>Pseudomonadati</taxon>
        <taxon>Pseudomonadota</taxon>
        <taxon>Alphaproteobacteria</taxon>
        <taxon>Rhodobacterales</taxon>
        <taxon>Paracoccaceae</taxon>
        <taxon>Roseinatronobacter</taxon>
    </lineage>
</organism>
<dbReference type="STRING" id="441209.GCA_001870665_00651"/>